<evidence type="ECO:0000256" key="1">
    <source>
        <dbReference type="ARBA" id="ARBA00023242"/>
    </source>
</evidence>
<keyword evidence="1" id="KW-0539">Nucleus</keyword>
<name>A0A0G4KDI3_VERLO</name>
<dbReference type="GO" id="GO:0070224">
    <property type="term" value="F:sulfide:quinone oxidoreductase activity"/>
    <property type="evidence" value="ECO:0007669"/>
    <property type="project" value="TreeGrafter"/>
</dbReference>
<dbReference type="GO" id="GO:0070221">
    <property type="term" value="P:sulfide oxidation, using sulfide:quinone oxidoreductase"/>
    <property type="evidence" value="ECO:0007669"/>
    <property type="project" value="TreeGrafter"/>
</dbReference>
<dbReference type="Pfam" id="PF11951">
    <property type="entry name" value="Fungal_trans_2"/>
    <property type="match status" value="1"/>
</dbReference>
<evidence type="ECO:0000313" key="3">
    <source>
        <dbReference type="EMBL" id="CRJ81343.1"/>
    </source>
</evidence>
<protein>
    <recommendedName>
        <fullName evidence="2">FAD/NAD(P)-binding domain-containing protein</fullName>
    </recommendedName>
</protein>
<dbReference type="GO" id="GO:0005739">
    <property type="term" value="C:mitochondrion"/>
    <property type="evidence" value="ECO:0007669"/>
    <property type="project" value="TreeGrafter"/>
</dbReference>
<reference evidence="3 4" key="1">
    <citation type="submission" date="2015-05" db="EMBL/GenBank/DDBJ databases">
        <authorList>
            <person name="Wang D.B."/>
            <person name="Wang M."/>
        </authorList>
    </citation>
    <scope>NUCLEOTIDE SEQUENCE [LARGE SCALE GENOMIC DNA]</scope>
    <source>
        <strain evidence="3">VL1</strain>
    </source>
</reference>
<dbReference type="InterPro" id="IPR021858">
    <property type="entry name" value="Fun_TF"/>
</dbReference>
<dbReference type="PANTHER" id="PTHR10632:SF2">
    <property type="entry name" value="SULFIDE:QUINONE OXIDOREDUCTASE, MITOCHONDRIAL"/>
    <property type="match status" value="1"/>
</dbReference>
<evidence type="ECO:0000259" key="2">
    <source>
        <dbReference type="Pfam" id="PF07992"/>
    </source>
</evidence>
<dbReference type="InterPro" id="IPR036188">
    <property type="entry name" value="FAD/NAD-bd_sf"/>
</dbReference>
<gene>
    <name evidence="3" type="ORF">BN1708_001877</name>
</gene>
<dbReference type="STRING" id="100787.A0A0G4KDI3"/>
<organism evidence="3 4">
    <name type="scientific">Verticillium longisporum</name>
    <name type="common">Verticillium dahliae var. longisporum</name>
    <dbReference type="NCBI Taxonomy" id="100787"/>
    <lineage>
        <taxon>Eukaryota</taxon>
        <taxon>Fungi</taxon>
        <taxon>Dikarya</taxon>
        <taxon>Ascomycota</taxon>
        <taxon>Pezizomycotina</taxon>
        <taxon>Sordariomycetes</taxon>
        <taxon>Hypocreomycetidae</taxon>
        <taxon>Glomerellales</taxon>
        <taxon>Plectosphaerellaceae</taxon>
        <taxon>Verticillium</taxon>
    </lineage>
</organism>
<dbReference type="FunFam" id="3.50.50.60:FF:000203">
    <property type="entry name" value="Related to sulfide:quinone oxidoreductase, mitochondrial"/>
    <property type="match status" value="1"/>
</dbReference>
<sequence length="867" mass="94625">MFSRHALRASSGVAGRLSASKKTASLPRYLATAAAPVTSADSGHKVVVVGAGTAGLAISHQLLRTGQFSPDDIAIVDPAEWHHYQPGWTLVGGGLKSKQELRRRLSDLIDPKLKFYNNGVGSFSPESNSLTLQDGRTLSYDQLVVASGVSVDFGSVKGLPEALANPDALVSSIYGYDSCDKVFPSVQKLQKGAAIFTQPAGVIKCAGAPQKVMWLALDHWKQVGLYDPSNPASSAIKISFASGLGGMFAVPKYAAALEALRQERNVEGLFLHDLVAIDGNTATFARPDGQDQVKKHFDFLHVTPKMGPHAFVKDSPLANGAGYVDVDDGTTQHKKFPNVWSAGDVSSLPTSKTAAAVTAEAPVLVRNLLQATEGKAPDAIYDGYTSCPLTTEYGKVLLAEFKYGGQPKETFGDLIGFDQAVPRRAFYHLKKDFFPWVYFNNMVNGTWDNARISPDLSALESTFGSITVSDWQELAPTGRHLYVCIVAMHKAIQRAPQAFVDSVKSPSFPIAKNDPGVLDLAMLHHHQASAAHLMQGQIEKVTATEPDPCIIGNLTLFLSVNIMESAYGRWHAHLQGAKALIDFWRHTDLDLPESCGFGYFNLVMADIYSTTTSPSKHLSPSTVSDHSTYLDEIDRLQIFSFDSFTPVPKEMIITAMSINIHRAQATNDTPETFEGIETSASGILEYARAFSPSTWAQEAAAALAEINPSPTPNPIREVNNLDSWTALAQSFQSATVLYLIWSLPPDERVGGTEAGTWAAARSWAYATLTTAIHDLFERRQKKGSHYKFILWSMLMAGLEAIVLSDHAELVFLCSNLRILTVDLGVSAMHEAAGLWEKTWARFENRETELELHHHWDEIFADAPLFLM</sequence>
<accession>A0A0G4KDI3</accession>
<dbReference type="PANTHER" id="PTHR10632">
    <property type="entry name" value="SULFIDE:QUINONE OXIDOREDUCTASE"/>
    <property type="match status" value="1"/>
</dbReference>
<dbReference type="GO" id="GO:0071949">
    <property type="term" value="F:FAD binding"/>
    <property type="evidence" value="ECO:0007669"/>
    <property type="project" value="TreeGrafter"/>
</dbReference>
<dbReference type="Proteomes" id="UP000044602">
    <property type="component" value="Unassembled WGS sequence"/>
</dbReference>
<dbReference type="InterPro" id="IPR023753">
    <property type="entry name" value="FAD/NAD-binding_dom"/>
</dbReference>
<proteinExistence type="predicted"/>
<dbReference type="Pfam" id="PF07992">
    <property type="entry name" value="Pyr_redox_2"/>
    <property type="match status" value="1"/>
</dbReference>
<keyword evidence="4" id="KW-1185">Reference proteome</keyword>
<dbReference type="AlphaFoldDB" id="A0A0G4KDI3"/>
<dbReference type="Gene3D" id="3.50.50.60">
    <property type="entry name" value="FAD/NAD(P)-binding domain"/>
    <property type="match status" value="2"/>
</dbReference>
<dbReference type="EMBL" id="CVQH01000002">
    <property type="protein sequence ID" value="CRJ81343.1"/>
    <property type="molecule type" value="Genomic_DNA"/>
</dbReference>
<dbReference type="SUPFAM" id="SSF51905">
    <property type="entry name" value="FAD/NAD(P)-binding domain"/>
    <property type="match status" value="2"/>
</dbReference>
<feature type="domain" description="FAD/NAD(P)-binding" evidence="2">
    <location>
        <begin position="45"/>
        <end position="159"/>
    </location>
</feature>
<evidence type="ECO:0000313" key="4">
    <source>
        <dbReference type="Proteomes" id="UP000044602"/>
    </source>
</evidence>
<dbReference type="InterPro" id="IPR015904">
    <property type="entry name" value="Sulphide_quinone_reductase"/>
</dbReference>